<evidence type="ECO:0000313" key="2">
    <source>
        <dbReference type="EMBL" id="EHK17057.1"/>
    </source>
</evidence>
<dbReference type="OMA" id="EVAIDWV"/>
<proteinExistence type="predicted"/>
<protein>
    <recommendedName>
        <fullName evidence="4">Ecp2 effector protein domain-containing protein</fullName>
    </recommendedName>
</protein>
<dbReference type="VEuPathDB" id="FungiDB:TRIVIDRAFT_66016"/>
<reference evidence="2 3" key="1">
    <citation type="journal article" date="2011" name="Genome Biol.">
        <title>Comparative genome sequence analysis underscores mycoparasitism as the ancestral life style of Trichoderma.</title>
        <authorList>
            <person name="Kubicek C.P."/>
            <person name="Herrera-Estrella A."/>
            <person name="Seidl-Seiboth V."/>
            <person name="Martinez D.A."/>
            <person name="Druzhinina I.S."/>
            <person name="Thon M."/>
            <person name="Zeilinger S."/>
            <person name="Casas-Flores S."/>
            <person name="Horwitz B.A."/>
            <person name="Mukherjee P.K."/>
            <person name="Mukherjee M."/>
            <person name="Kredics L."/>
            <person name="Alcaraz L.D."/>
            <person name="Aerts A."/>
            <person name="Antal Z."/>
            <person name="Atanasova L."/>
            <person name="Cervantes-Badillo M.G."/>
            <person name="Challacombe J."/>
            <person name="Chertkov O."/>
            <person name="McCluskey K."/>
            <person name="Coulpier F."/>
            <person name="Deshpande N."/>
            <person name="von Doehren H."/>
            <person name="Ebbole D.J."/>
            <person name="Esquivel-Naranjo E.U."/>
            <person name="Fekete E."/>
            <person name="Flipphi M."/>
            <person name="Glaser F."/>
            <person name="Gomez-Rodriguez E.Y."/>
            <person name="Gruber S."/>
            <person name="Han C."/>
            <person name="Henrissat B."/>
            <person name="Hermosa R."/>
            <person name="Hernandez-Onate M."/>
            <person name="Karaffa L."/>
            <person name="Kosti I."/>
            <person name="Le Crom S."/>
            <person name="Lindquist E."/>
            <person name="Lucas S."/>
            <person name="Luebeck M."/>
            <person name="Luebeck P.S."/>
            <person name="Margeot A."/>
            <person name="Metz B."/>
            <person name="Misra M."/>
            <person name="Nevalainen H."/>
            <person name="Omann M."/>
            <person name="Packer N."/>
            <person name="Perrone G."/>
            <person name="Uresti-Rivera E.E."/>
            <person name="Salamov A."/>
            <person name="Schmoll M."/>
            <person name="Seiboth B."/>
            <person name="Shapiro H."/>
            <person name="Sukno S."/>
            <person name="Tamayo-Ramos J.A."/>
            <person name="Tisch D."/>
            <person name="Wiest A."/>
            <person name="Wilkinson H.H."/>
            <person name="Zhang M."/>
            <person name="Coutinho P.M."/>
            <person name="Kenerley C.M."/>
            <person name="Monte E."/>
            <person name="Baker S.E."/>
            <person name="Grigoriev I.V."/>
        </authorList>
    </citation>
    <scope>NUCLEOTIDE SEQUENCE [LARGE SCALE GENOMIC DNA]</scope>
    <source>
        <strain evidence="3">Gv29-8 / FGSC 10586</strain>
    </source>
</reference>
<dbReference type="Gene3D" id="2.40.40.10">
    <property type="entry name" value="RlpA-like domain"/>
    <property type="match status" value="1"/>
</dbReference>
<keyword evidence="3" id="KW-1185">Reference proteome</keyword>
<feature type="signal peptide" evidence="1">
    <location>
        <begin position="1"/>
        <end position="17"/>
    </location>
</feature>
<dbReference type="CDD" id="cd22191">
    <property type="entry name" value="DPBB_RlpA_EXP_N-like"/>
    <property type="match status" value="1"/>
</dbReference>
<organism evidence="2 3">
    <name type="scientific">Hypocrea virens (strain Gv29-8 / FGSC 10586)</name>
    <name type="common">Gliocladium virens</name>
    <name type="synonym">Trichoderma virens</name>
    <dbReference type="NCBI Taxonomy" id="413071"/>
    <lineage>
        <taxon>Eukaryota</taxon>
        <taxon>Fungi</taxon>
        <taxon>Dikarya</taxon>
        <taxon>Ascomycota</taxon>
        <taxon>Pezizomycotina</taxon>
        <taxon>Sordariomycetes</taxon>
        <taxon>Hypocreomycetidae</taxon>
        <taxon>Hypocreales</taxon>
        <taxon>Hypocreaceae</taxon>
        <taxon>Trichoderma</taxon>
    </lineage>
</organism>
<gene>
    <name evidence="2" type="ORF">TRIVIDRAFT_66016</name>
</gene>
<dbReference type="InParanoid" id="G9N7U3"/>
<dbReference type="AlphaFoldDB" id="G9N7U3"/>
<dbReference type="eggNOG" id="ENOG502TD3I">
    <property type="taxonomic scope" value="Eukaryota"/>
</dbReference>
<dbReference type="EMBL" id="ABDF02000089">
    <property type="protein sequence ID" value="EHK17057.1"/>
    <property type="molecule type" value="Genomic_DNA"/>
</dbReference>
<evidence type="ECO:0000256" key="1">
    <source>
        <dbReference type="SAM" id="SignalP"/>
    </source>
</evidence>
<sequence length="162" mass="17493">MIFQYSLFAALAAVALATPTPTKTSKLSNHLGKRDYCGDHENQMATWYDRGTDPNQITACGHQYDPSALVVAISTDVPNYKSFCGREILISSREQLAAVVAIIDDANATGDLGEFALDLSPAVFDILSPTDHTIDQDGEVAIDWVVLGGDPCPIAVLLYELF</sequence>
<dbReference type="InterPro" id="IPR036908">
    <property type="entry name" value="RlpA-like_sf"/>
</dbReference>
<dbReference type="OrthoDB" id="4895745at2759"/>
<dbReference type="SUPFAM" id="SSF50685">
    <property type="entry name" value="Barwin-like endoglucanases"/>
    <property type="match status" value="1"/>
</dbReference>
<feature type="chain" id="PRO_5003524051" description="Ecp2 effector protein domain-containing protein" evidence="1">
    <location>
        <begin position="18"/>
        <end position="162"/>
    </location>
</feature>
<evidence type="ECO:0008006" key="4">
    <source>
        <dbReference type="Google" id="ProtNLM"/>
    </source>
</evidence>
<dbReference type="Proteomes" id="UP000007115">
    <property type="component" value="Unassembled WGS sequence"/>
</dbReference>
<comment type="caution">
    <text evidence="2">The sequence shown here is derived from an EMBL/GenBank/DDBJ whole genome shotgun (WGS) entry which is preliminary data.</text>
</comment>
<dbReference type="RefSeq" id="XP_013951259.1">
    <property type="nucleotide sequence ID" value="XM_014095784.1"/>
</dbReference>
<name>G9N7U3_HYPVG</name>
<accession>G9N7U3</accession>
<dbReference type="GeneID" id="25796781"/>
<evidence type="ECO:0000313" key="3">
    <source>
        <dbReference type="Proteomes" id="UP000007115"/>
    </source>
</evidence>
<dbReference type="HOGENOM" id="CLU_1740769_0_0_1"/>
<keyword evidence="1" id="KW-0732">Signal</keyword>